<dbReference type="InterPro" id="IPR045886">
    <property type="entry name" value="ThiF/MoeB/HesA"/>
</dbReference>
<protein>
    <submittedName>
        <fullName evidence="5">Rhodanese domain-containing protein</fullName>
    </submittedName>
</protein>
<dbReference type="InterPro" id="IPR001763">
    <property type="entry name" value="Rhodanese-like_dom"/>
</dbReference>
<dbReference type="EMBL" id="UZAE01000286">
    <property type="protein sequence ID" value="VDN96728.1"/>
    <property type="molecule type" value="Genomic_DNA"/>
</dbReference>
<dbReference type="GO" id="GO:0016779">
    <property type="term" value="F:nucleotidyltransferase activity"/>
    <property type="evidence" value="ECO:0007669"/>
    <property type="project" value="TreeGrafter"/>
</dbReference>
<dbReference type="OrthoDB" id="10261062at2759"/>
<dbReference type="InterPro" id="IPR000594">
    <property type="entry name" value="ThiF_NAD_FAD-bd"/>
</dbReference>
<dbReference type="GO" id="GO:0042292">
    <property type="term" value="F:URM1 activating enzyme activity"/>
    <property type="evidence" value="ECO:0007669"/>
    <property type="project" value="TreeGrafter"/>
</dbReference>
<evidence type="ECO:0000313" key="3">
    <source>
        <dbReference type="EMBL" id="VDN96728.1"/>
    </source>
</evidence>
<dbReference type="GO" id="GO:0032447">
    <property type="term" value="P:protein urmylation"/>
    <property type="evidence" value="ECO:0007669"/>
    <property type="project" value="TreeGrafter"/>
</dbReference>
<dbReference type="InterPro" id="IPR036873">
    <property type="entry name" value="Rhodanese-like_dom_sf"/>
</dbReference>
<reference evidence="3 4" key="2">
    <citation type="submission" date="2018-11" db="EMBL/GenBank/DDBJ databases">
        <authorList>
            <consortium name="Pathogen Informatics"/>
        </authorList>
    </citation>
    <scope>NUCLEOTIDE SEQUENCE [LARGE SCALE GENOMIC DNA]</scope>
</reference>
<dbReference type="PANTHER" id="PTHR10953:SF102">
    <property type="entry name" value="ADENYLYLTRANSFERASE AND SULFURTRANSFERASE MOCS3"/>
    <property type="match status" value="1"/>
</dbReference>
<dbReference type="GO" id="GO:0002143">
    <property type="term" value="P:tRNA wobble position uridine thiolation"/>
    <property type="evidence" value="ECO:0007669"/>
    <property type="project" value="TreeGrafter"/>
</dbReference>
<dbReference type="GO" id="GO:0004792">
    <property type="term" value="F:thiosulfate-cyanide sulfurtransferase activity"/>
    <property type="evidence" value="ECO:0007669"/>
    <property type="project" value="TreeGrafter"/>
</dbReference>
<dbReference type="Gene3D" id="3.40.250.10">
    <property type="entry name" value="Rhodanese-like domain"/>
    <property type="match status" value="1"/>
</dbReference>
<evidence type="ECO:0000313" key="5">
    <source>
        <dbReference type="WBParaSite" id="HNAJ_0000086901-mRNA-1"/>
    </source>
</evidence>
<dbReference type="PANTHER" id="PTHR10953">
    <property type="entry name" value="UBIQUITIN-ACTIVATING ENZYME E1"/>
    <property type="match status" value="1"/>
</dbReference>
<evidence type="ECO:0000259" key="2">
    <source>
        <dbReference type="SMART" id="SM00450"/>
    </source>
</evidence>
<evidence type="ECO:0000256" key="1">
    <source>
        <dbReference type="ARBA" id="ARBA00023150"/>
    </source>
</evidence>
<accession>A0A0R3T1U4</accession>
<dbReference type="Proteomes" id="UP000278807">
    <property type="component" value="Unassembled WGS sequence"/>
</dbReference>
<reference evidence="5" key="1">
    <citation type="submission" date="2017-02" db="UniProtKB">
        <authorList>
            <consortium name="WormBaseParasite"/>
        </authorList>
    </citation>
    <scope>IDENTIFICATION</scope>
</reference>
<dbReference type="WBParaSite" id="HNAJ_0000086901-mRNA-1">
    <property type="protein sequence ID" value="HNAJ_0000086901-mRNA-1"/>
    <property type="gene ID" value="HNAJ_0000086901"/>
</dbReference>
<sequence>MNTSTLPSMLMQGLFIVMEEKCDLSKEDVMRYSRQLLIPDFGPSKQLKLRDARVLVVGCGGLGCPVGIYLASCGVGHITLVDDDIVEVANLHRQVMHTEANVGRPKVESLCESMKRGYGYLCRRVSNSRSWISLTSIYHLVDLLNKLTETIYYWPFFRVSFSPFWLCFSHDLVLDCTDNVATRYLLNDACAACGPIPLVSGSALRYEGQMTVYLTAHFQRGFSNEAKRQKMIEEERIPCFRCLNPSPPPAVQSCSDAGVLGVVPGIIGVHQASEAIKILSGIGDSIAGNLFIFDLERNVTKKVALRKSRPDCPTCNPTNRITREKVKTTNYVYFCGAPSNDKPRSANKQLHSTRLPVQELKALRDSNVPHLLIDIRSPVEVEICRLNKCLYIPLKELYRESNLELVRDKIKSTYTKDTEAPYQVVLLCRRGNTSNANVCQYEEALKRILKTTDSSTDLLAVENGDGGTEIPIIVKDVAGGLQAWSEMDDNFPIY</sequence>
<evidence type="ECO:0000313" key="4">
    <source>
        <dbReference type="Proteomes" id="UP000278807"/>
    </source>
</evidence>
<dbReference type="CDD" id="cd00757">
    <property type="entry name" value="ThiF_MoeB_HesA_family"/>
    <property type="match status" value="1"/>
</dbReference>
<dbReference type="GO" id="GO:0006777">
    <property type="term" value="P:Mo-molybdopterin cofactor biosynthetic process"/>
    <property type="evidence" value="ECO:0007669"/>
    <property type="project" value="UniProtKB-KW"/>
</dbReference>
<dbReference type="SMART" id="SM00450">
    <property type="entry name" value="RHOD"/>
    <property type="match status" value="1"/>
</dbReference>
<dbReference type="InterPro" id="IPR035985">
    <property type="entry name" value="Ubiquitin-activating_enz"/>
</dbReference>
<dbReference type="Gene3D" id="3.40.50.720">
    <property type="entry name" value="NAD(P)-binding Rossmann-like Domain"/>
    <property type="match status" value="1"/>
</dbReference>
<name>A0A0R3T1U4_RODNA</name>
<dbReference type="GO" id="GO:0005737">
    <property type="term" value="C:cytoplasm"/>
    <property type="evidence" value="ECO:0007669"/>
    <property type="project" value="TreeGrafter"/>
</dbReference>
<proteinExistence type="predicted"/>
<keyword evidence="4" id="KW-1185">Reference proteome</keyword>
<dbReference type="Pfam" id="PF00899">
    <property type="entry name" value="ThiF"/>
    <property type="match status" value="1"/>
</dbReference>
<organism evidence="5">
    <name type="scientific">Rodentolepis nana</name>
    <name type="common">Dwarf tapeworm</name>
    <name type="synonym">Hymenolepis nana</name>
    <dbReference type="NCBI Taxonomy" id="102285"/>
    <lineage>
        <taxon>Eukaryota</taxon>
        <taxon>Metazoa</taxon>
        <taxon>Spiralia</taxon>
        <taxon>Lophotrochozoa</taxon>
        <taxon>Platyhelminthes</taxon>
        <taxon>Cestoda</taxon>
        <taxon>Eucestoda</taxon>
        <taxon>Cyclophyllidea</taxon>
        <taxon>Hymenolepididae</taxon>
        <taxon>Rodentolepis</taxon>
    </lineage>
</organism>
<feature type="domain" description="Rhodanese" evidence="2">
    <location>
        <begin position="356"/>
        <end position="490"/>
    </location>
</feature>
<gene>
    <name evidence="3" type="ORF">HNAJ_LOCUS869</name>
</gene>
<keyword evidence="1" id="KW-0501">Molybdenum cofactor biosynthesis</keyword>
<dbReference type="AlphaFoldDB" id="A0A0R3T1U4"/>
<dbReference type="SUPFAM" id="SSF69572">
    <property type="entry name" value="Activating enzymes of the ubiquitin-like proteins"/>
    <property type="match status" value="1"/>
</dbReference>
<dbReference type="STRING" id="102285.A0A0R3T1U4"/>